<dbReference type="RefSeq" id="WP_347133310.1">
    <property type="nucleotide sequence ID" value="NZ_JABFYL010000048.1"/>
</dbReference>
<accession>A0A850PRY7</accession>
<keyword evidence="1" id="KW-0812">Transmembrane</keyword>
<proteinExistence type="predicted"/>
<comment type="caution">
    <text evidence="2">The sequence shown here is derived from an EMBL/GenBank/DDBJ whole genome shotgun (WGS) entry which is preliminary data.</text>
</comment>
<evidence type="ECO:0000313" key="2">
    <source>
        <dbReference type="EMBL" id="NVN53111.1"/>
    </source>
</evidence>
<dbReference type="InterPro" id="IPR007820">
    <property type="entry name" value="AbrB_fam"/>
</dbReference>
<feature type="transmembrane region" description="Helical" evidence="1">
    <location>
        <begin position="85"/>
        <end position="106"/>
    </location>
</feature>
<name>A0A850PRY7_9MYCO</name>
<dbReference type="GO" id="GO:0010468">
    <property type="term" value="P:regulation of gene expression"/>
    <property type="evidence" value="ECO:0007669"/>
    <property type="project" value="InterPro"/>
</dbReference>
<keyword evidence="1" id="KW-1133">Transmembrane helix</keyword>
<feature type="transmembrane region" description="Helical" evidence="1">
    <location>
        <begin position="317"/>
        <end position="342"/>
    </location>
</feature>
<feature type="transmembrane region" description="Helical" evidence="1">
    <location>
        <begin position="12"/>
        <end position="45"/>
    </location>
</feature>
<keyword evidence="1" id="KW-0472">Membrane</keyword>
<feature type="transmembrane region" description="Helical" evidence="1">
    <location>
        <begin position="185"/>
        <end position="202"/>
    </location>
</feature>
<dbReference type="NCBIfam" id="TIGR03082">
    <property type="entry name" value="Gneg_AbrB_dup"/>
    <property type="match status" value="1"/>
</dbReference>
<feature type="transmembrane region" description="Helical" evidence="1">
    <location>
        <begin position="144"/>
        <end position="165"/>
    </location>
</feature>
<dbReference type="InterPro" id="IPR017516">
    <property type="entry name" value="AbrB_dup"/>
</dbReference>
<dbReference type="AlphaFoldDB" id="A0A850PRY7"/>
<organism evidence="2 3">
    <name type="scientific">Mycolicibacterium hippocampi</name>
    <dbReference type="NCBI Taxonomy" id="659824"/>
    <lineage>
        <taxon>Bacteria</taxon>
        <taxon>Bacillati</taxon>
        <taxon>Actinomycetota</taxon>
        <taxon>Actinomycetes</taxon>
        <taxon>Mycobacteriales</taxon>
        <taxon>Mycobacteriaceae</taxon>
        <taxon>Mycolicibacterium</taxon>
    </lineage>
</organism>
<reference evidence="2 3" key="1">
    <citation type="submission" date="2020-05" db="EMBL/GenBank/DDBJ databases">
        <title>Draft genome sequence of Mycobacterium hippocampi DL, isolated from European seabass, Dicentrarchus labrax, reared in fish farms.</title>
        <authorList>
            <person name="Stathopoulou P."/>
            <person name="Asimakis E."/>
            <person name="Tzokas K."/>
            <person name="Batargias C."/>
            <person name="Tsiamis G."/>
        </authorList>
    </citation>
    <scope>NUCLEOTIDE SEQUENCE [LARGE SCALE GENOMIC DNA]</scope>
    <source>
        <strain evidence="2 3">DL</strain>
    </source>
</reference>
<feature type="transmembrane region" description="Helical" evidence="1">
    <location>
        <begin position="209"/>
        <end position="226"/>
    </location>
</feature>
<dbReference type="GO" id="GO:0016020">
    <property type="term" value="C:membrane"/>
    <property type="evidence" value="ECO:0007669"/>
    <property type="project" value="InterPro"/>
</dbReference>
<dbReference type="EMBL" id="JABFYL010000048">
    <property type="protein sequence ID" value="NVN53111.1"/>
    <property type="molecule type" value="Genomic_DNA"/>
</dbReference>
<protein>
    <submittedName>
        <fullName evidence="2">Putative transport protein</fullName>
    </submittedName>
</protein>
<keyword evidence="3" id="KW-1185">Reference proteome</keyword>
<dbReference type="Pfam" id="PF05145">
    <property type="entry name" value="AbrB"/>
    <property type="match status" value="1"/>
</dbReference>
<evidence type="ECO:0000256" key="1">
    <source>
        <dbReference type="SAM" id="Phobius"/>
    </source>
</evidence>
<dbReference type="PANTHER" id="PTHR38457">
    <property type="entry name" value="REGULATOR ABRB-RELATED"/>
    <property type="match status" value="1"/>
</dbReference>
<feature type="transmembrane region" description="Helical" evidence="1">
    <location>
        <begin position="232"/>
        <end position="252"/>
    </location>
</feature>
<gene>
    <name evidence="2" type="ORF">HLY00_5081</name>
</gene>
<feature type="transmembrane region" description="Helical" evidence="1">
    <location>
        <begin position="264"/>
        <end position="283"/>
    </location>
</feature>
<dbReference type="Proteomes" id="UP000570517">
    <property type="component" value="Unassembled WGS sequence"/>
</dbReference>
<dbReference type="PIRSF" id="PIRSF038991">
    <property type="entry name" value="Protein_AbrB"/>
    <property type="match status" value="1"/>
</dbReference>
<evidence type="ECO:0000313" key="3">
    <source>
        <dbReference type="Proteomes" id="UP000570517"/>
    </source>
</evidence>
<dbReference type="PANTHER" id="PTHR38457:SF1">
    <property type="entry name" value="REGULATOR ABRB-RELATED"/>
    <property type="match status" value="1"/>
</dbReference>
<sequence>MASAIGRWLLLLVVVSAVSLGFILIALPTPLLFGGLVGALIYALARPSAPLRLPGSWFQGGQAVVGAIVGSAIEWETLAGLGTRWLIVIGISCFALVVSVLVGSLLTRKGASPATAAFSSIAGGAIGLTAMADDLGADSRVIAVLQYLRLLIVLLTMPVVVTLLFGAYDEGGGLSIAAGDWRVDLPFVALAIAGGLAVGKLLRMPSPALLGPLLVSAPLTLVPYFAEAQVPVIIAGLGYLAIGVQVGLKFTVGSLKSIGRMVPTAMLTIVVTLVACAGLGWVLTLTTDATPLDAYLATTPGGIYAVMGTAASTGSDVTFVAAAQISRMLIVLAIAPFVAAYFRRAAGPDP</sequence>